<sequence length="171" mass="19633">MCREDAMSEKEKLSRQQQSERKRKEAGLTQVKVYLDQATLQLLDLLQKNVMGGEVKGDERNLSRSMAMIASIHVLARRRLGKDIATEVIKEHLGSDYPRQEAYKEPGSFLLRSMINKLYLGSRQPSHRTRLDAVAGEMNYTSFRNPGRDNGLWKRSDIECYLPSVEEESKT</sequence>
<feature type="region of interest" description="Disordered" evidence="1">
    <location>
        <begin position="1"/>
        <end position="25"/>
    </location>
</feature>
<dbReference type="AlphaFoldDB" id="A0AA37D212"/>
<dbReference type="Proteomes" id="UP000886934">
    <property type="component" value="Unassembled WGS sequence"/>
</dbReference>
<evidence type="ECO:0000313" key="2">
    <source>
        <dbReference type="EMBL" id="GJA63992.1"/>
    </source>
</evidence>
<proteinExistence type="predicted"/>
<gene>
    <name evidence="2" type="ORF">KAM351_26030</name>
</gene>
<accession>A0AA37D212</accession>
<protein>
    <submittedName>
        <fullName evidence="2">Uncharacterized protein</fullName>
    </submittedName>
</protein>
<comment type="caution">
    <text evidence="2">The sequence shown here is derived from an EMBL/GenBank/DDBJ whole genome shotgun (WGS) entry which is preliminary data.</text>
</comment>
<organism evidence="2 3">
    <name type="scientific">Aeromonas caviae</name>
    <name type="common">Aeromonas punctata</name>
    <dbReference type="NCBI Taxonomy" id="648"/>
    <lineage>
        <taxon>Bacteria</taxon>
        <taxon>Pseudomonadati</taxon>
        <taxon>Pseudomonadota</taxon>
        <taxon>Gammaproteobacteria</taxon>
        <taxon>Aeromonadales</taxon>
        <taxon>Aeromonadaceae</taxon>
        <taxon>Aeromonas</taxon>
    </lineage>
</organism>
<dbReference type="EMBL" id="BPNN01000037">
    <property type="protein sequence ID" value="GJA63992.1"/>
    <property type="molecule type" value="Genomic_DNA"/>
</dbReference>
<evidence type="ECO:0000256" key="1">
    <source>
        <dbReference type="SAM" id="MobiDB-lite"/>
    </source>
</evidence>
<reference evidence="2" key="1">
    <citation type="submission" date="2021-07" db="EMBL/GenBank/DDBJ databases">
        <title>Draft genome sequence of carbapenem-resistant Aeromonas spp. in Japan.</title>
        <authorList>
            <person name="Maehana S."/>
            <person name="Suzuki M."/>
            <person name="Kitasato H."/>
        </authorList>
    </citation>
    <scope>NUCLEOTIDE SEQUENCE</scope>
    <source>
        <strain evidence="2">KAM351</strain>
    </source>
</reference>
<name>A0AA37D212_AERCA</name>
<evidence type="ECO:0000313" key="3">
    <source>
        <dbReference type="Proteomes" id="UP000886934"/>
    </source>
</evidence>